<evidence type="ECO:0000313" key="2">
    <source>
        <dbReference type="Proteomes" id="UP000184693"/>
    </source>
</evidence>
<dbReference type="Gene3D" id="3.30.70.1060">
    <property type="entry name" value="Dimeric alpha+beta barrel"/>
    <property type="match status" value="1"/>
</dbReference>
<dbReference type="OrthoDB" id="8909364at2"/>
<dbReference type="AlphaFoldDB" id="A0A1N6JGP5"/>
<proteinExistence type="predicted"/>
<organism evidence="1 2">
    <name type="scientific">Paraburkholderia phenazinium</name>
    <dbReference type="NCBI Taxonomy" id="60549"/>
    <lineage>
        <taxon>Bacteria</taxon>
        <taxon>Pseudomonadati</taxon>
        <taxon>Pseudomonadota</taxon>
        <taxon>Betaproteobacteria</taxon>
        <taxon>Burkholderiales</taxon>
        <taxon>Burkholderiaceae</taxon>
        <taxon>Paraburkholderia</taxon>
    </lineage>
</organism>
<sequence length="96" mass="10595">MKVFAIASAKPTLTPEKLQQHMPNEVPATLKLYLDGKVEQFWFREKGGPIFLMNVESVEQAKATLDTLPLVADGVMSYELLPVGPLAPLGMLIQNK</sequence>
<reference evidence="1 2" key="1">
    <citation type="submission" date="2016-11" db="EMBL/GenBank/DDBJ databases">
        <authorList>
            <person name="Jaros S."/>
            <person name="Januszkiewicz K."/>
            <person name="Wedrychowicz H."/>
        </authorList>
    </citation>
    <scope>NUCLEOTIDE SEQUENCE [LARGE SCALE GENOMIC DNA]</scope>
    <source>
        <strain evidence="1 2">GAS86</strain>
    </source>
</reference>
<dbReference type="EMBL" id="FSRM01000002">
    <property type="protein sequence ID" value="SIO43351.1"/>
    <property type="molecule type" value="Genomic_DNA"/>
</dbReference>
<dbReference type="Proteomes" id="UP000184693">
    <property type="component" value="Unassembled WGS sequence"/>
</dbReference>
<gene>
    <name evidence="1" type="ORF">SAMN05444168_4387</name>
</gene>
<accession>A0A1N6JGP5</accession>
<dbReference type="RefSeq" id="WP_074266485.1">
    <property type="nucleotide sequence ID" value="NZ_FSRM01000002.1"/>
</dbReference>
<name>A0A1N6JGP5_9BURK</name>
<protein>
    <recommendedName>
        <fullName evidence="3">Muconolactone delta-isomerase</fullName>
    </recommendedName>
</protein>
<evidence type="ECO:0000313" key="1">
    <source>
        <dbReference type="EMBL" id="SIO43351.1"/>
    </source>
</evidence>
<evidence type="ECO:0008006" key="3">
    <source>
        <dbReference type="Google" id="ProtNLM"/>
    </source>
</evidence>